<dbReference type="SUPFAM" id="SSF53927">
    <property type="entry name" value="Cytidine deaminase-like"/>
    <property type="match status" value="1"/>
</dbReference>
<dbReference type="OrthoDB" id="3180714at2759"/>
<dbReference type="Gene3D" id="3.40.140.10">
    <property type="entry name" value="Cytidine Deaminase, domain 2"/>
    <property type="match status" value="1"/>
</dbReference>
<evidence type="ECO:0000259" key="3">
    <source>
        <dbReference type="PROSITE" id="PS51747"/>
    </source>
</evidence>
<dbReference type="AlphaFoldDB" id="A0A166U986"/>
<evidence type="ECO:0000313" key="5">
    <source>
        <dbReference type="Proteomes" id="UP000076532"/>
    </source>
</evidence>
<dbReference type="GO" id="GO:0008033">
    <property type="term" value="P:tRNA processing"/>
    <property type="evidence" value="ECO:0007669"/>
    <property type="project" value="UniProtKB-KW"/>
</dbReference>
<dbReference type="STRING" id="436010.A0A166U986"/>
<organism evidence="4 5">
    <name type="scientific">Athelia psychrophila</name>
    <dbReference type="NCBI Taxonomy" id="1759441"/>
    <lineage>
        <taxon>Eukaryota</taxon>
        <taxon>Fungi</taxon>
        <taxon>Dikarya</taxon>
        <taxon>Basidiomycota</taxon>
        <taxon>Agaricomycotina</taxon>
        <taxon>Agaricomycetes</taxon>
        <taxon>Agaricomycetidae</taxon>
        <taxon>Atheliales</taxon>
        <taxon>Atheliaceae</taxon>
        <taxon>Athelia</taxon>
    </lineage>
</organism>
<name>A0A166U986_9AGAM</name>
<comment type="similarity">
    <text evidence="2">Belongs to the cytidine and deoxycytidylate deaminase family. ADAT3 subfamily.</text>
</comment>
<dbReference type="GO" id="GO:0005634">
    <property type="term" value="C:nucleus"/>
    <property type="evidence" value="ECO:0007669"/>
    <property type="project" value="TreeGrafter"/>
</dbReference>
<dbReference type="EMBL" id="KV417489">
    <property type="protein sequence ID" value="KZP31457.1"/>
    <property type="molecule type" value="Genomic_DNA"/>
</dbReference>
<feature type="domain" description="CMP/dCMP-type deaminase" evidence="3">
    <location>
        <begin position="306"/>
        <end position="480"/>
    </location>
</feature>
<dbReference type="CDD" id="cd01285">
    <property type="entry name" value="nucleoside_deaminase"/>
    <property type="match status" value="1"/>
</dbReference>
<accession>A0A166U986</accession>
<reference evidence="4 5" key="1">
    <citation type="journal article" date="2016" name="Mol. Biol. Evol.">
        <title>Comparative Genomics of Early-Diverging Mushroom-Forming Fungi Provides Insights into the Origins of Lignocellulose Decay Capabilities.</title>
        <authorList>
            <person name="Nagy L.G."/>
            <person name="Riley R."/>
            <person name="Tritt A."/>
            <person name="Adam C."/>
            <person name="Daum C."/>
            <person name="Floudas D."/>
            <person name="Sun H."/>
            <person name="Yadav J.S."/>
            <person name="Pangilinan J."/>
            <person name="Larsson K.H."/>
            <person name="Matsuura K."/>
            <person name="Barry K."/>
            <person name="Labutti K."/>
            <person name="Kuo R."/>
            <person name="Ohm R.A."/>
            <person name="Bhattacharya S.S."/>
            <person name="Shirouzu T."/>
            <person name="Yoshinaga Y."/>
            <person name="Martin F.M."/>
            <person name="Grigoriev I.V."/>
            <person name="Hibbett D.S."/>
        </authorList>
    </citation>
    <scope>NUCLEOTIDE SEQUENCE [LARGE SCALE GENOMIC DNA]</scope>
    <source>
        <strain evidence="4 5">CBS 109695</strain>
    </source>
</reference>
<dbReference type="PROSITE" id="PS51747">
    <property type="entry name" value="CYT_DCMP_DEAMINASES_2"/>
    <property type="match status" value="1"/>
</dbReference>
<evidence type="ECO:0000256" key="2">
    <source>
        <dbReference type="ARBA" id="ARBA00038160"/>
    </source>
</evidence>
<dbReference type="InterPro" id="IPR016193">
    <property type="entry name" value="Cytidine_deaminase-like"/>
</dbReference>
<dbReference type="GO" id="GO:0005737">
    <property type="term" value="C:cytoplasm"/>
    <property type="evidence" value="ECO:0007669"/>
    <property type="project" value="TreeGrafter"/>
</dbReference>
<dbReference type="PANTHER" id="PTHR11079:SF156">
    <property type="entry name" value="INACTIVE TRNA-SPECIFIC ADENOSINE DEAMINASE-LIKE PROTEIN 3-RELATED"/>
    <property type="match status" value="1"/>
</dbReference>
<protein>
    <submittedName>
        <fullName evidence="4">Cytidine deaminase-like protein</fullName>
    </submittedName>
</protein>
<dbReference type="Proteomes" id="UP000076532">
    <property type="component" value="Unassembled WGS sequence"/>
</dbReference>
<evidence type="ECO:0000256" key="1">
    <source>
        <dbReference type="ARBA" id="ARBA00022694"/>
    </source>
</evidence>
<sequence>MVSSPDFAYCRADQYMGVQQGRGKGRHRLCLRLLEPLAAIFSTITASGSFSVDYAFMWPVGGLFAVDTPTHSIRFTVMRHVEPGDELTIFYGNTLWFDPGPRAPELHMRAASEDDEWGGLKAIAAALGDDAAGDAEDEDDDEIVPESQLPFTRLSIAPPDAEDESTRPAWVVDVPHPTHIAPLLRWVRARGLDTPDLAHLKRICKRAGVTTLLISLCAPVGSPDLALGADAATPSDDLPDLTSFAPPPDLPPLGAPYTLPVPLGPARTPASLAAKAALWPTVYAQTRAPLPGEDDAGEEWTRGRVRWAERAMRCAVRAADEGRRRGEVPVGVCVPRPYEAGARKQAEEGSREEGWVSAHDTRVSAQHPLRHAVLNAVRAMADQHAAEAVSLSAVASPSTSTSLANTSINGDVPAIPTDATEDATPAPATLPPSRGYLLTAHTLFTTHEPCVMCAMALLHSRVRQVFYLRPLPATGGLGGGGEGGAVCVPGLRGVNHRFGVGVWRAAAAEEGEGLEVGEDVDA</sequence>
<dbReference type="InterPro" id="IPR002125">
    <property type="entry name" value="CMP_dCMP_dom"/>
</dbReference>
<keyword evidence="1" id="KW-0819">tRNA processing</keyword>
<keyword evidence="5" id="KW-1185">Reference proteome</keyword>
<dbReference type="PANTHER" id="PTHR11079">
    <property type="entry name" value="CYTOSINE DEAMINASE FAMILY MEMBER"/>
    <property type="match status" value="1"/>
</dbReference>
<proteinExistence type="inferred from homology"/>
<evidence type="ECO:0000313" key="4">
    <source>
        <dbReference type="EMBL" id="KZP31457.1"/>
    </source>
</evidence>
<dbReference type="GO" id="GO:0052717">
    <property type="term" value="F:tRNA-specific adenosine-34 deaminase activity"/>
    <property type="evidence" value="ECO:0007669"/>
    <property type="project" value="TreeGrafter"/>
</dbReference>
<gene>
    <name evidence="4" type="ORF">FIBSPDRAFT_883243</name>
</gene>
<dbReference type="Pfam" id="PF00383">
    <property type="entry name" value="dCMP_cyt_deam_1"/>
    <property type="match status" value="1"/>
</dbReference>